<name>A0A1T4NL17_9ACTN</name>
<keyword evidence="3" id="KW-1185">Reference proteome</keyword>
<dbReference type="Gene3D" id="3.40.50.1580">
    <property type="entry name" value="Nucleoside phosphorylase domain"/>
    <property type="match status" value="1"/>
</dbReference>
<evidence type="ECO:0000313" key="3">
    <source>
        <dbReference type="Proteomes" id="UP000190637"/>
    </source>
</evidence>
<dbReference type="SUPFAM" id="SSF53167">
    <property type="entry name" value="Purine and uridine phosphorylases"/>
    <property type="match status" value="1"/>
</dbReference>
<dbReference type="GO" id="GO:0019284">
    <property type="term" value="P:L-methionine salvage from S-adenosylmethionine"/>
    <property type="evidence" value="ECO:0007669"/>
    <property type="project" value="TreeGrafter"/>
</dbReference>
<protein>
    <submittedName>
        <fullName evidence="2">Adenosylhomocysteine nucleosidase</fullName>
    </submittedName>
</protein>
<dbReference type="Proteomes" id="UP000190637">
    <property type="component" value="Unassembled WGS sequence"/>
</dbReference>
<dbReference type="InterPro" id="IPR035994">
    <property type="entry name" value="Nucleoside_phosphorylase_sf"/>
</dbReference>
<dbReference type="OrthoDB" id="3665249at2"/>
<dbReference type="GO" id="GO:0009116">
    <property type="term" value="P:nucleoside metabolic process"/>
    <property type="evidence" value="ECO:0007669"/>
    <property type="project" value="InterPro"/>
</dbReference>
<dbReference type="RefSeq" id="WP_078760864.1">
    <property type="nucleotide sequence ID" value="NZ_FUWS01000003.1"/>
</dbReference>
<dbReference type="AlphaFoldDB" id="A0A1T4NL17"/>
<dbReference type="CDD" id="cd09008">
    <property type="entry name" value="MTAN"/>
    <property type="match status" value="1"/>
</dbReference>
<dbReference type="PANTHER" id="PTHR46832:SF1">
    <property type="entry name" value="5'-METHYLTHIOADENOSINE_S-ADENOSYLHOMOCYSTEINE NUCLEOSIDASE"/>
    <property type="match status" value="1"/>
</dbReference>
<proteinExistence type="predicted"/>
<feature type="domain" description="Nucleoside phosphorylase" evidence="1">
    <location>
        <begin position="55"/>
        <end position="296"/>
    </location>
</feature>
<dbReference type="EMBL" id="FUWS01000003">
    <property type="protein sequence ID" value="SJZ79882.1"/>
    <property type="molecule type" value="Genomic_DNA"/>
</dbReference>
<evidence type="ECO:0000259" key="1">
    <source>
        <dbReference type="Pfam" id="PF01048"/>
    </source>
</evidence>
<gene>
    <name evidence="2" type="ORF">SAMN02745673_01491</name>
</gene>
<dbReference type="Pfam" id="PF01048">
    <property type="entry name" value="PNP_UDP_1"/>
    <property type="match status" value="1"/>
</dbReference>
<accession>A0A1T4NL17</accession>
<dbReference type="InterPro" id="IPR000845">
    <property type="entry name" value="Nucleoside_phosphorylase_d"/>
</dbReference>
<organism evidence="2 3">
    <name type="scientific">Marinactinospora thermotolerans DSM 45154</name>
    <dbReference type="NCBI Taxonomy" id="1122192"/>
    <lineage>
        <taxon>Bacteria</taxon>
        <taxon>Bacillati</taxon>
        <taxon>Actinomycetota</taxon>
        <taxon>Actinomycetes</taxon>
        <taxon>Streptosporangiales</taxon>
        <taxon>Nocardiopsidaceae</taxon>
        <taxon>Marinactinospora</taxon>
    </lineage>
</organism>
<dbReference type="GO" id="GO:0008782">
    <property type="term" value="F:adenosylhomocysteine nucleosidase activity"/>
    <property type="evidence" value="ECO:0007669"/>
    <property type="project" value="TreeGrafter"/>
</dbReference>
<reference evidence="2 3" key="1">
    <citation type="submission" date="2017-02" db="EMBL/GenBank/DDBJ databases">
        <authorList>
            <person name="Peterson S.W."/>
        </authorList>
    </citation>
    <scope>NUCLEOTIDE SEQUENCE [LARGE SCALE GENOMIC DNA]</scope>
    <source>
        <strain evidence="2 3">DSM 45154</strain>
    </source>
</reference>
<sequence length="300" mass="32173">MKSENIREITNSGIMNLSGTTQVYSSAVGDGASIGESHDHSRINFPNRMEEECHIGIVTILAEEAAAVVSELGIPRRSQKVGPLRFYKGEIDTGEGVARVAVIRALSQGQRAAMGALENLRRCFSPKITALVGIGGGIHSSVAVGDVVVATRVVYYDLRRESHEGVQPRGEERESPASILHSVNAFFTDHEEPATLTTATGKFRVFTGPIGSGEAVVTDDRGWIKKYLTSYNDKILAVDMEAGAITQFSQENSAISSGAPEWLVVRGISDKADATKNDDHHKVAAINAAATLKALIPYLI</sequence>
<dbReference type="STRING" id="1122192.SAMN02745673_01491"/>
<dbReference type="PANTHER" id="PTHR46832">
    <property type="entry name" value="5'-METHYLTHIOADENOSINE/S-ADENOSYLHOMOCYSTEINE NUCLEOSIDASE"/>
    <property type="match status" value="1"/>
</dbReference>
<dbReference type="GO" id="GO:0005829">
    <property type="term" value="C:cytosol"/>
    <property type="evidence" value="ECO:0007669"/>
    <property type="project" value="TreeGrafter"/>
</dbReference>
<dbReference type="GO" id="GO:0008930">
    <property type="term" value="F:methylthioadenosine nucleosidase activity"/>
    <property type="evidence" value="ECO:0007669"/>
    <property type="project" value="TreeGrafter"/>
</dbReference>
<evidence type="ECO:0000313" key="2">
    <source>
        <dbReference type="EMBL" id="SJZ79882.1"/>
    </source>
</evidence>